<reference evidence="1" key="1">
    <citation type="submission" date="2020-08" db="EMBL/GenBank/DDBJ databases">
        <title>Multicomponent nature underlies the extraordinary mechanical properties of spider dragline silk.</title>
        <authorList>
            <person name="Kono N."/>
            <person name="Nakamura H."/>
            <person name="Mori M."/>
            <person name="Yoshida Y."/>
            <person name="Ohtoshi R."/>
            <person name="Malay A.D."/>
            <person name="Moran D.A.P."/>
            <person name="Tomita M."/>
            <person name="Numata K."/>
            <person name="Arakawa K."/>
        </authorList>
    </citation>
    <scope>NUCLEOTIDE SEQUENCE</scope>
</reference>
<sequence>MKKNGQLAAQKQKFEINSTIQEERLSLDSGITDEEMIICENGKVLEKEARVDNLRATSTWTEISKKQFQKECMQLINKASPEQHFNFFKKYCRFIAFIL</sequence>
<evidence type="ECO:0000313" key="2">
    <source>
        <dbReference type="Proteomes" id="UP000886998"/>
    </source>
</evidence>
<gene>
    <name evidence="1" type="ORF">TNIN_99261</name>
</gene>
<protein>
    <submittedName>
        <fullName evidence="1">Uncharacterized protein</fullName>
    </submittedName>
</protein>
<dbReference type="EMBL" id="BMAV01007399">
    <property type="protein sequence ID" value="GFY50312.1"/>
    <property type="molecule type" value="Genomic_DNA"/>
</dbReference>
<evidence type="ECO:0000313" key="1">
    <source>
        <dbReference type="EMBL" id="GFY50312.1"/>
    </source>
</evidence>
<keyword evidence="2" id="KW-1185">Reference proteome</keyword>
<accession>A0A8X7C1E7</accession>
<dbReference type="Proteomes" id="UP000886998">
    <property type="component" value="Unassembled WGS sequence"/>
</dbReference>
<name>A0A8X7C1E7_9ARAC</name>
<comment type="caution">
    <text evidence="1">The sequence shown here is derived from an EMBL/GenBank/DDBJ whole genome shotgun (WGS) entry which is preliminary data.</text>
</comment>
<dbReference type="AlphaFoldDB" id="A0A8X7C1E7"/>
<proteinExistence type="predicted"/>
<organism evidence="1 2">
    <name type="scientific">Trichonephila inaurata madagascariensis</name>
    <dbReference type="NCBI Taxonomy" id="2747483"/>
    <lineage>
        <taxon>Eukaryota</taxon>
        <taxon>Metazoa</taxon>
        <taxon>Ecdysozoa</taxon>
        <taxon>Arthropoda</taxon>
        <taxon>Chelicerata</taxon>
        <taxon>Arachnida</taxon>
        <taxon>Araneae</taxon>
        <taxon>Araneomorphae</taxon>
        <taxon>Entelegynae</taxon>
        <taxon>Araneoidea</taxon>
        <taxon>Nephilidae</taxon>
        <taxon>Trichonephila</taxon>
        <taxon>Trichonephila inaurata</taxon>
    </lineage>
</organism>